<dbReference type="EMBL" id="SSMQ01000031">
    <property type="protein sequence ID" value="TKD03202.1"/>
    <property type="molecule type" value="Genomic_DNA"/>
</dbReference>
<dbReference type="InterPro" id="IPR036513">
    <property type="entry name" value="STAS_dom_sf"/>
</dbReference>
<dbReference type="AlphaFoldDB" id="A0A4U1J796"/>
<dbReference type="OrthoDB" id="5516036at2"/>
<evidence type="ECO:0000313" key="9">
    <source>
        <dbReference type="Proteomes" id="UP000309215"/>
    </source>
</evidence>
<dbReference type="PANTHER" id="PTHR30024">
    <property type="entry name" value="ALIPHATIC SULFONATES-BINDING PROTEIN-RELATED"/>
    <property type="match status" value="1"/>
</dbReference>
<comment type="caution">
    <text evidence="8">The sequence shown here is derived from an EMBL/GenBank/DDBJ whole genome shotgun (WGS) entry which is preliminary data.</text>
</comment>
<comment type="subcellular location">
    <subcellularLocation>
        <location evidence="1">Endomembrane system</location>
    </subcellularLocation>
</comment>
<reference evidence="8 9" key="1">
    <citation type="submission" date="2019-04" db="EMBL/GenBank/DDBJ databases">
        <authorList>
            <person name="Li Y."/>
            <person name="Wang J."/>
        </authorList>
    </citation>
    <scope>NUCLEOTIDE SEQUENCE [LARGE SCALE GENOMIC DNA]</scope>
    <source>
        <strain evidence="8 9">DSM 14668</strain>
    </source>
</reference>
<evidence type="ECO:0000256" key="4">
    <source>
        <dbReference type="ARBA" id="ARBA00022519"/>
    </source>
</evidence>
<name>A0A4U1J796_9BACT</name>
<protein>
    <submittedName>
        <fullName evidence="8">STAS domain-containing protein</fullName>
    </submittedName>
</protein>
<dbReference type="SUPFAM" id="SSF52091">
    <property type="entry name" value="SpoIIaa-like"/>
    <property type="match status" value="1"/>
</dbReference>
<dbReference type="Gene3D" id="3.40.190.10">
    <property type="entry name" value="Periplasmic binding protein-like II"/>
    <property type="match status" value="2"/>
</dbReference>
<dbReference type="RefSeq" id="WP_136931999.1">
    <property type="nucleotide sequence ID" value="NZ_SSMQ01000031.1"/>
</dbReference>
<dbReference type="InterPro" id="IPR044527">
    <property type="entry name" value="NrtA/CpmA_ABC-bd_dom"/>
</dbReference>
<keyword evidence="6" id="KW-0175">Coiled coil</keyword>
<dbReference type="InterPro" id="IPR002645">
    <property type="entry name" value="STAS_dom"/>
</dbReference>
<evidence type="ECO:0000256" key="6">
    <source>
        <dbReference type="SAM" id="Coils"/>
    </source>
</evidence>
<evidence type="ECO:0000256" key="5">
    <source>
        <dbReference type="ARBA" id="ARBA00023136"/>
    </source>
</evidence>
<dbReference type="PANTHER" id="PTHR30024:SF43">
    <property type="entry name" value="BLL4572 PROTEIN"/>
    <property type="match status" value="1"/>
</dbReference>
<evidence type="ECO:0000256" key="3">
    <source>
        <dbReference type="ARBA" id="ARBA00022475"/>
    </source>
</evidence>
<keyword evidence="5" id="KW-0472">Membrane</keyword>
<dbReference type="Proteomes" id="UP000309215">
    <property type="component" value="Unassembled WGS sequence"/>
</dbReference>
<dbReference type="Gene3D" id="3.30.750.24">
    <property type="entry name" value="STAS domain"/>
    <property type="match status" value="1"/>
</dbReference>
<sequence>MTLRIVYVPIACSMPLLYAAARGFFEQKGLSVELRRAPSWDAVRRLLTHDKVDAAHLLAPLALATGLGIDGRAAPIRVRALQNQNGSTLVVAKALGRITTPRELAGKVLGVPHRFSMQYYLLCDWLARGGVNPLKDVAIREVPPPRMPRWLALGRIDGAMFPEPFAQLVVDRGGGVDCMQSREVWQGHPCCTLSFGPRLWRERPERAGALLEAVVEAQAELERMEPEGRRAAAGLVVARGYLPAEVCGALEKGLAGDPMSPSDPLGPERIGFTPTPFVEYGVWILAQMQRWGQLAGDVEHHASARAIFEAEPARGLAARLGMNDAAPRLDDVRGFSFDDPLGAVRAAPFCAHRAERRPPPPCSSLPAPARERIQRILDRLADMAWGAPEVGLSTFEDDELGELERALDESIRARAFAEEALVEHMELEEAHARQEARIEAQHALIRELGAPLAPVLPGVLLLPLVGRIDRARAADIEERALRAAWERSARRVIVDVTGARLIDDEALALILRLSRALRLVGAECLLVGVSPEAARALAASPDPAALPRCVRDLSAALEALKDAIPR</sequence>
<dbReference type="GO" id="GO:0012505">
    <property type="term" value="C:endomembrane system"/>
    <property type="evidence" value="ECO:0007669"/>
    <property type="project" value="UniProtKB-SubCell"/>
</dbReference>
<feature type="domain" description="STAS" evidence="7">
    <location>
        <begin position="449"/>
        <end position="537"/>
    </location>
</feature>
<evidence type="ECO:0000256" key="1">
    <source>
        <dbReference type="ARBA" id="ARBA00004308"/>
    </source>
</evidence>
<feature type="coiled-coil region" evidence="6">
    <location>
        <begin position="400"/>
        <end position="437"/>
    </location>
</feature>
<gene>
    <name evidence="8" type="ORF">E8A74_27205</name>
</gene>
<dbReference type="Pfam" id="PF01740">
    <property type="entry name" value="STAS"/>
    <property type="match status" value="1"/>
</dbReference>
<dbReference type="CDD" id="cd13553">
    <property type="entry name" value="PBP2_NrtA_CpmA_like"/>
    <property type="match status" value="1"/>
</dbReference>
<keyword evidence="9" id="KW-1185">Reference proteome</keyword>
<keyword evidence="4" id="KW-0997">Cell inner membrane</keyword>
<dbReference type="Pfam" id="PF13379">
    <property type="entry name" value="NMT1_2"/>
    <property type="match status" value="1"/>
</dbReference>
<keyword evidence="2" id="KW-0813">Transport</keyword>
<dbReference type="CDD" id="cd07041">
    <property type="entry name" value="STAS_RsbR_RsbS_like"/>
    <property type="match status" value="1"/>
</dbReference>
<evidence type="ECO:0000259" key="7">
    <source>
        <dbReference type="PROSITE" id="PS50801"/>
    </source>
</evidence>
<proteinExistence type="predicted"/>
<evidence type="ECO:0000313" key="8">
    <source>
        <dbReference type="EMBL" id="TKD03202.1"/>
    </source>
</evidence>
<organism evidence="8 9">
    <name type="scientific">Polyangium fumosum</name>
    <dbReference type="NCBI Taxonomy" id="889272"/>
    <lineage>
        <taxon>Bacteria</taxon>
        <taxon>Pseudomonadati</taxon>
        <taxon>Myxococcota</taxon>
        <taxon>Polyangia</taxon>
        <taxon>Polyangiales</taxon>
        <taxon>Polyangiaceae</taxon>
        <taxon>Polyangium</taxon>
    </lineage>
</organism>
<accession>A0A4U1J796</accession>
<keyword evidence="3" id="KW-1003">Cell membrane</keyword>
<evidence type="ECO:0000256" key="2">
    <source>
        <dbReference type="ARBA" id="ARBA00022448"/>
    </source>
</evidence>
<dbReference type="SUPFAM" id="SSF53850">
    <property type="entry name" value="Periplasmic binding protein-like II"/>
    <property type="match status" value="1"/>
</dbReference>
<dbReference type="PROSITE" id="PS50801">
    <property type="entry name" value="STAS"/>
    <property type="match status" value="1"/>
</dbReference>